<dbReference type="CDD" id="cd00586">
    <property type="entry name" value="4HBT"/>
    <property type="match status" value="1"/>
</dbReference>
<protein>
    <recommendedName>
        <fullName evidence="5">Thioesterase superfamily protein</fullName>
    </recommendedName>
</protein>
<dbReference type="EMBL" id="AMSI01000004">
    <property type="protein sequence ID" value="EKF43127.1"/>
    <property type="molecule type" value="Genomic_DNA"/>
</dbReference>
<evidence type="ECO:0000313" key="3">
    <source>
        <dbReference type="EMBL" id="EKF43127.1"/>
    </source>
</evidence>
<gene>
    <name evidence="3" type="ORF">NA8A_07319</name>
</gene>
<dbReference type="InterPro" id="IPR029069">
    <property type="entry name" value="HotDog_dom_sf"/>
</dbReference>
<dbReference type="STRING" id="721133.SAMN05216176_105163"/>
<evidence type="ECO:0008006" key="5">
    <source>
        <dbReference type="Google" id="ProtNLM"/>
    </source>
</evidence>
<dbReference type="PANTHER" id="PTHR31793:SF27">
    <property type="entry name" value="NOVEL THIOESTERASE SUPERFAMILY DOMAIN AND SAPOSIN A-TYPE DOMAIN CONTAINING PROTEIN (0610012H03RIK)"/>
    <property type="match status" value="1"/>
</dbReference>
<comment type="similarity">
    <text evidence="1">Belongs to the 4-hydroxybenzoyl-CoA thioesterase family.</text>
</comment>
<dbReference type="AlphaFoldDB" id="K2PQ04"/>
<keyword evidence="4" id="KW-1185">Reference proteome</keyword>
<evidence type="ECO:0000256" key="1">
    <source>
        <dbReference type="ARBA" id="ARBA00005953"/>
    </source>
</evidence>
<dbReference type="PANTHER" id="PTHR31793">
    <property type="entry name" value="4-HYDROXYBENZOYL-COA THIOESTERASE FAMILY MEMBER"/>
    <property type="match status" value="1"/>
</dbReference>
<organism evidence="3 4">
    <name type="scientific">Nitratireductor indicus C115</name>
    <dbReference type="NCBI Taxonomy" id="1231190"/>
    <lineage>
        <taxon>Bacteria</taxon>
        <taxon>Pseudomonadati</taxon>
        <taxon>Pseudomonadota</taxon>
        <taxon>Alphaproteobacteria</taxon>
        <taxon>Hyphomicrobiales</taxon>
        <taxon>Phyllobacteriaceae</taxon>
        <taxon>Nitratireductor</taxon>
    </lineage>
</organism>
<evidence type="ECO:0000256" key="2">
    <source>
        <dbReference type="ARBA" id="ARBA00022801"/>
    </source>
</evidence>
<dbReference type="RefSeq" id="WP_009756281.1">
    <property type="nucleotide sequence ID" value="NZ_AMSI01000004.1"/>
</dbReference>
<dbReference type="SUPFAM" id="SSF54637">
    <property type="entry name" value="Thioesterase/thiol ester dehydrase-isomerase"/>
    <property type="match status" value="1"/>
</dbReference>
<sequence>MRAPPGTRADYVHFRQHTTRWNDNDVYGHLNNVVHYLLFDSAVNEWLIRNGLLDVKNSASIGLAVETGCRYHAELAYPQVITSGLKVSRLGASSVRYEIGLFADDGDIAAAEGFFVHVYVDAKSRRPCPIPEETRAALQGLVKEAR</sequence>
<evidence type="ECO:0000313" key="4">
    <source>
        <dbReference type="Proteomes" id="UP000007374"/>
    </source>
</evidence>
<dbReference type="Gene3D" id="3.10.129.10">
    <property type="entry name" value="Hotdog Thioesterase"/>
    <property type="match status" value="1"/>
</dbReference>
<dbReference type="OrthoDB" id="9799036at2"/>
<dbReference type="InterPro" id="IPR050563">
    <property type="entry name" value="4-hydroxybenzoyl-CoA_TE"/>
</dbReference>
<keyword evidence="2" id="KW-0378">Hydrolase</keyword>
<comment type="caution">
    <text evidence="3">The sequence shown here is derived from an EMBL/GenBank/DDBJ whole genome shotgun (WGS) entry which is preliminary data.</text>
</comment>
<dbReference type="GO" id="GO:0047617">
    <property type="term" value="F:fatty acyl-CoA hydrolase activity"/>
    <property type="evidence" value="ECO:0007669"/>
    <property type="project" value="TreeGrafter"/>
</dbReference>
<dbReference type="PATRIC" id="fig|1231190.3.peg.1534"/>
<name>K2PQ04_9HYPH</name>
<proteinExistence type="inferred from homology"/>
<dbReference type="Proteomes" id="UP000007374">
    <property type="component" value="Unassembled WGS sequence"/>
</dbReference>
<reference evidence="3 4" key="1">
    <citation type="journal article" date="2012" name="J. Bacteriol.">
        <title>Genome Sequence of Nitratireductor indicus Type Strain C115.</title>
        <authorList>
            <person name="Lai Q."/>
            <person name="Li G."/>
            <person name="Yu Z."/>
            <person name="Shao Z."/>
        </authorList>
    </citation>
    <scope>NUCLEOTIDE SEQUENCE [LARGE SCALE GENOMIC DNA]</scope>
    <source>
        <strain evidence="3 4">C115</strain>
    </source>
</reference>
<dbReference type="Pfam" id="PF13279">
    <property type="entry name" value="4HBT_2"/>
    <property type="match status" value="1"/>
</dbReference>
<dbReference type="eggNOG" id="COG0824">
    <property type="taxonomic scope" value="Bacteria"/>
</dbReference>
<accession>K2PQ04</accession>